<evidence type="ECO:0000313" key="1">
    <source>
        <dbReference type="EMBL" id="KAK7406340.1"/>
    </source>
</evidence>
<reference evidence="1 2" key="1">
    <citation type="submission" date="2024-01" db="EMBL/GenBank/DDBJ databases">
        <title>The genomes of 5 underutilized Papilionoideae crops provide insights into root nodulation and disease resistanc.</title>
        <authorList>
            <person name="Jiang F."/>
        </authorList>
    </citation>
    <scope>NUCLEOTIDE SEQUENCE [LARGE SCALE GENOMIC DNA]</scope>
    <source>
        <strain evidence="1">DUOXIRENSHENG_FW03</strain>
        <tissue evidence="1">Leaves</tissue>
    </source>
</reference>
<accession>A0AAN9SX12</accession>
<name>A0AAN9SX12_PSOTE</name>
<sequence>MPLTFSQILSSFSSMKLVGPVSLTSKHGRPTNTDNCVSVFPFEASTRLTYPLLLFQLVYDTWLRLFSATWFHGQMQLFLVPLFRLLRFFYWEKIRNEDAAHNPLLRGIFFPTPLTC</sequence>
<gene>
    <name evidence="1" type="ORF">VNO78_07963</name>
</gene>
<keyword evidence="2" id="KW-1185">Reference proteome</keyword>
<dbReference type="Proteomes" id="UP001386955">
    <property type="component" value="Unassembled WGS sequence"/>
</dbReference>
<organism evidence="1 2">
    <name type="scientific">Psophocarpus tetragonolobus</name>
    <name type="common">Winged bean</name>
    <name type="synonym">Dolichos tetragonolobus</name>
    <dbReference type="NCBI Taxonomy" id="3891"/>
    <lineage>
        <taxon>Eukaryota</taxon>
        <taxon>Viridiplantae</taxon>
        <taxon>Streptophyta</taxon>
        <taxon>Embryophyta</taxon>
        <taxon>Tracheophyta</taxon>
        <taxon>Spermatophyta</taxon>
        <taxon>Magnoliopsida</taxon>
        <taxon>eudicotyledons</taxon>
        <taxon>Gunneridae</taxon>
        <taxon>Pentapetalae</taxon>
        <taxon>rosids</taxon>
        <taxon>fabids</taxon>
        <taxon>Fabales</taxon>
        <taxon>Fabaceae</taxon>
        <taxon>Papilionoideae</taxon>
        <taxon>50 kb inversion clade</taxon>
        <taxon>NPAAA clade</taxon>
        <taxon>indigoferoid/millettioid clade</taxon>
        <taxon>Phaseoleae</taxon>
        <taxon>Psophocarpus</taxon>
    </lineage>
</organism>
<dbReference type="AlphaFoldDB" id="A0AAN9SX12"/>
<protein>
    <submittedName>
        <fullName evidence="1">Uncharacterized protein</fullName>
    </submittedName>
</protein>
<evidence type="ECO:0000313" key="2">
    <source>
        <dbReference type="Proteomes" id="UP001386955"/>
    </source>
</evidence>
<proteinExistence type="predicted"/>
<dbReference type="EMBL" id="JAYMYS010000002">
    <property type="protein sequence ID" value="KAK7406340.1"/>
    <property type="molecule type" value="Genomic_DNA"/>
</dbReference>
<comment type="caution">
    <text evidence="1">The sequence shown here is derived from an EMBL/GenBank/DDBJ whole genome shotgun (WGS) entry which is preliminary data.</text>
</comment>